<dbReference type="InParanoid" id="A0A1X7UPW7"/>
<accession>A0A1X7UPW7</accession>
<feature type="compositionally biased region" description="Basic residues" evidence="1">
    <location>
        <begin position="1"/>
        <end position="18"/>
    </location>
</feature>
<evidence type="ECO:0000256" key="1">
    <source>
        <dbReference type="SAM" id="MobiDB-lite"/>
    </source>
</evidence>
<protein>
    <submittedName>
        <fullName evidence="2">Uncharacterized protein</fullName>
    </submittedName>
</protein>
<proteinExistence type="predicted"/>
<organism evidence="2">
    <name type="scientific">Amphimedon queenslandica</name>
    <name type="common">Sponge</name>
    <dbReference type="NCBI Taxonomy" id="400682"/>
    <lineage>
        <taxon>Eukaryota</taxon>
        <taxon>Metazoa</taxon>
        <taxon>Porifera</taxon>
        <taxon>Demospongiae</taxon>
        <taxon>Heteroscleromorpha</taxon>
        <taxon>Haplosclerida</taxon>
        <taxon>Niphatidae</taxon>
        <taxon>Amphimedon</taxon>
    </lineage>
</organism>
<dbReference type="AlphaFoldDB" id="A0A1X7UPW7"/>
<sequence length="70" mass="7691">KKRRQHRGGWGKGGKRGRGKEGGQGGRGLGQGGRGGAPHPTTHVLRYFDMIASPYIWIILAMFAERQYSP</sequence>
<dbReference type="EnsemblMetazoa" id="Aqu2.1.29808_001">
    <property type="protein sequence ID" value="Aqu2.1.29808_001"/>
    <property type="gene ID" value="Aqu2.1.29808"/>
</dbReference>
<feature type="compositionally biased region" description="Gly residues" evidence="1">
    <location>
        <begin position="22"/>
        <end position="36"/>
    </location>
</feature>
<feature type="region of interest" description="Disordered" evidence="1">
    <location>
        <begin position="1"/>
        <end position="41"/>
    </location>
</feature>
<name>A0A1X7UPW7_AMPQE</name>
<evidence type="ECO:0000313" key="2">
    <source>
        <dbReference type="EnsemblMetazoa" id="Aqu2.1.29808_001"/>
    </source>
</evidence>
<reference evidence="2" key="1">
    <citation type="submission" date="2017-05" db="UniProtKB">
        <authorList>
            <consortium name="EnsemblMetazoa"/>
        </authorList>
    </citation>
    <scope>IDENTIFICATION</scope>
</reference>